<feature type="transmembrane region" description="Helical" evidence="10">
    <location>
        <begin position="180"/>
        <end position="201"/>
    </location>
</feature>
<feature type="transmembrane region" description="Helical" evidence="10">
    <location>
        <begin position="213"/>
        <end position="232"/>
    </location>
</feature>
<dbReference type="Pfam" id="PF00083">
    <property type="entry name" value="Sugar_tr"/>
    <property type="match status" value="1"/>
</dbReference>
<feature type="transmembrane region" description="Helical" evidence="10">
    <location>
        <begin position="149"/>
        <end position="168"/>
    </location>
</feature>
<comment type="catalytic activity">
    <reaction evidence="7">
        <text>myo-inositol(out) + H(+)(out) = myo-inositol(in) + H(+)(in)</text>
        <dbReference type="Rhea" id="RHEA:60364"/>
        <dbReference type="ChEBI" id="CHEBI:15378"/>
        <dbReference type="ChEBI" id="CHEBI:17268"/>
    </reaction>
</comment>
<accession>A0AAJ0GQS5</accession>
<keyword evidence="6 10" id="KW-0472">Membrane</keyword>
<evidence type="ECO:0000256" key="4">
    <source>
        <dbReference type="ARBA" id="ARBA00022692"/>
    </source>
</evidence>
<keyword evidence="3 8" id="KW-0813">Transport</keyword>
<dbReference type="PROSITE" id="PS50850">
    <property type="entry name" value="MFS"/>
    <property type="match status" value="1"/>
</dbReference>
<feature type="domain" description="Major facilitator superfamily (MFS) profile" evidence="11">
    <location>
        <begin position="52"/>
        <end position="510"/>
    </location>
</feature>
<feature type="region of interest" description="Disordered" evidence="9">
    <location>
        <begin position="1"/>
        <end position="42"/>
    </location>
</feature>
<dbReference type="AlphaFoldDB" id="A0AAJ0GQS5"/>
<feature type="transmembrane region" description="Helical" evidence="10">
    <location>
        <begin position="347"/>
        <end position="369"/>
    </location>
</feature>
<feature type="transmembrane region" description="Helical" evidence="10">
    <location>
        <begin position="378"/>
        <end position="397"/>
    </location>
</feature>
<dbReference type="FunFam" id="1.20.1250.20:FF:000073">
    <property type="entry name" value="MFS myo-inositol transporter, putative"/>
    <property type="match status" value="1"/>
</dbReference>
<dbReference type="PROSITE" id="PS00216">
    <property type="entry name" value="SUGAR_TRANSPORT_1"/>
    <property type="match status" value="2"/>
</dbReference>
<dbReference type="GO" id="GO:0005366">
    <property type="term" value="F:myo-inositol:proton symporter activity"/>
    <property type="evidence" value="ECO:0007669"/>
    <property type="project" value="TreeGrafter"/>
</dbReference>
<feature type="transmembrane region" description="Helical" evidence="10">
    <location>
        <begin position="121"/>
        <end position="143"/>
    </location>
</feature>
<dbReference type="InterPro" id="IPR005829">
    <property type="entry name" value="Sugar_transporter_CS"/>
</dbReference>
<dbReference type="GO" id="GO:1904679">
    <property type="term" value="P:myo-inositol import across plasma membrane"/>
    <property type="evidence" value="ECO:0007669"/>
    <property type="project" value="TreeGrafter"/>
</dbReference>
<dbReference type="InterPro" id="IPR020846">
    <property type="entry name" value="MFS_dom"/>
</dbReference>
<keyword evidence="4 10" id="KW-0812">Transmembrane</keyword>
<dbReference type="InterPro" id="IPR005828">
    <property type="entry name" value="MFS_sugar_transport-like"/>
</dbReference>
<dbReference type="InterPro" id="IPR036259">
    <property type="entry name" value="MFS_trans_sf"/>
</dbReference>
<dbReference type="Gene3D" id="1.20.1250.20">
    <property type="entry name" value="MFS general substrate transporter like domains"/>
    <property type="match status" value="1"/>
</dbReference>
<evidence type="ECO:0000313" key="12">
    <source>
        <dbReference type="EMBL" id="KAK3304433.1"/>
    </source>
</evidence>
<dbReference type="PROSITE" id="PS00217">
    <property type="entry name" value="SUGAR_TRANSPORT_2"/>
    <property type="match status" value="1"/>
</dbReference>
<organism evidence="12 13">
    <name type="scientific">Chaetomium strumarium</name>
    <dbReference type="NCBI Taxonomy" id="1170767"/>
    <lineage>
        <taxon>Eukaryota</taxon>
        <taxon>Fungi</taxon>
        <taxon>Dikarya</taxon>
        <taxon>Ascomycota</taxon>
        <taxon>Pezizomycotina</taxon>
        <taxon>Sordariomycetes</taxon>
        <taxon>Sordariomycetidae</taxon>
        <taxon>Sordariales</taxon>
        <taxon>Chaetomiaceae</taxon>
        <taxon>Chaetomium</taxon>
    </lineage>
</organism>
<feature type="transmembrane region" description="Helical" evidence="10">
    <location>
        <begin position="313"/>
        <end position="335"/>
    </location>
</feature>
<dbReference type="PRINTS" id="PR00171">
    <property type="entry name" value="SUGRTRNSPORT"/>
</dbReference>
<evidence type="ECO:0000313" key="13">
    <source>
        <dbReference type="Proteomes" id="UP001273166"/>
    </source>
</evidence>
<dbReference type="GeneID" id="87888380"/>
<dbReference type="RefSeq" id="XP_062720213.1">
    <property type="nucleotide sequence ID" value="XM_062869551.1"/>
</dbReference>
<name>A0AAJ0GQS5_9PEZI</name>
<dbReference type="Proteomes" id="UP001273166">
    <property type="component" value="Unassembled WGS sequence"/>
</dbReference>
<feature type="transmembrane region" description="Helical" evidence="10">
    <location>
        <begin position="459"/>
        <end position="479"/>
    </location>
</feature>
<feature type="transmembrane region" description="Helical" evidence="10">
    <location>
        <begin position="417"/>
        <end position="438"/>
    </location>
</feature>
<dbReference type="PANTHER" id="PTHR48020:SF12">
    <property type="entry name" value="PROTON MYO-INOSITOL COTRANSPORTER"/>
    <property type="match status" value="1"/>
</dbReference>
<comment type="caution">
    <text evidence="12">The sequence shown here is derived from an EMBL/GenBank/DDBJ whole genome shotgun (WGS) entry which is preliminary data.</text>
</comment>
<evidence type="ECO:0000256" key="7">
    <source>
        <dbReference type="ARBA" id="ARBA00049119"/>
    </source>
</evidence>
<evidence type="ECO:0000256" key="5">
    <source>
        <dbReference type="ARBA" id="ARBA00022989"/>
    </source>
</evidence>
<reference evidence="12" key="2">
    <citation type="submission" date="2023-06" db="EMBL/GenBank/DDBJ databases">
        <authorList>
            <consortium name="Lawrence Berkeley National Laboratory"/>
            <person name="Mondo S.J."/>
            <person name="Hensen N."/>
            <person name="Bonometti L."/>
            <person name="Westerberg I."/>
            <person name="Brannstrom I.O."/>
            <person name="Guillou S."/>
            <person name="Cros-Aarteil S."/>
            <person name="Calhoun S."/>
            <person name="Haridas S."/>
            <person name="Kuo A."/>
            <person name="Pangilinan J."/>
            <person name="Riley R."/>
            <person name="Labutti K."/>
            <person name="Andreopoulos B."/>
            <person name="Lipzen A."/>
            <person name="Chen C."/>
            <person name="Yanf M."/>
            <person name="Daum C."/>
            <person name="Ng V."/>
            <person name="Clum A."/>
            <person name="Steindorff A."/>
            <person name="Ohm R."/>
            <person name="Martin F."/>
            <person name="Silar P."/>
            <person name="Natvig D."/>
            <person name="Lalanne C."/>
            <person name="Gautier V."/>
            <person name="Ament-Velasquez S.L."/>
            <person name="Kruys A."/>
            <person name="Hutchinson M.I."/>
            <person name="Powell A.J."/>
            <person name="Barry K."/>
            <person name="Miller A.N."/>
            <person name="Grigoriev I.V."/>
            <person name="Debuchy R."/>
            <person name="Gladieux P."/>
            <person name="Thoren M.H."/>
            <person name="Johannesson H."/>
        </authorList>
    </citation>
    <scope>NUCLEOTIDE SEQUENCE</scope>
    <source>
        <strain evidence="12">CBS 333.67</strain>
    </source>
</reference>
<comment type="subcellular location">
    <subcellularLocation>
        <location evidence="1">Membrane</location>
        <topology evidence="1">Multi-pass membrane protein</topology>
    </subcellularLocation>
</comment>
<dbReference type="InterPro" id="IPR050814">
    <property type="entry name" value="Myo-inositol_Transporter"/>
</dbReference>
<evidence type="ECO:0000256" key="6">
    <source>
        <dbReference type="ARBA" id="ARBA00023136"/>
    </source>
</evidence>
<sequence>MSSAEEPLISRHPSPLGDDREHDHDSNDAAAYEDSSTTPHTPSSPTLFLYLLTFSAGISGLLFGYDTGVISSTLVCIGTSLSARPLTSLDKSVITSSTSLLALLISPFSSLLADRLGRKRIILATDIIFALGAVVQACSDAVWEMVLGRAVVGMAVGAASFVVPLYIAELAPSGLRGRLVTMNVIFITLGQVVAYVVGWVLGEYGDERTAWRWMVGLGAVPAVVQAVVMVAMPETPRWLVKVGRVGQARRVVERVLGGRGASKEVDATVKGIEIEVREEGEARRLRRPRREDDEGRWMASVDELFRTRRNRRALIIACLLQGLQQLCGFNSLMYFSATIFTMLGFPIPTLTSLVVAVTNFAFTLIALFLIDRIGRRRILLWTIPFMVGGLLAAAYGFSFIQFASTDSTQDGSSPGQSAALIILVSIMVYVAGYAMGLGNVPWMQSELFGLSVRSLGSGIATATNWAANFAVGLTFLLLMDALTPSWTFVLYALICATGYGLIWRLYPETAGLSLEEAAGLLEDDNWGVHY</sequence>
<feature type="compositionally biased region" description="Basic and acidic residues" evidence="9">
    <location>
        <begin position="17"/>
        <end position="27"/>
    </location>
</feature>
<protein>
    <submittedName>
        <fullName evidence="12">General substrate transporter</fullName>
    </submittedName>
</protein>
<evidence type="ECO:0000256" key="2">
    <source>
        <dbReference type="ARBA" id="ARBA00010992"/>
    </source>
</evidence>
<dbReference type="NCBIfam" id="TIGR00879">
    <property type="entry name" value="SP"/>
    <property type="match status" value="1"/>
</dbReference>
<reference evidence="12" key="1">
    <citation type="journal article" date="2023" name="Mol. Phylogenet. Evol.">
        <title>Genome-scale phylogeny and comparative genomics of the fungal order Sordariales.</title>
        <authorList>
            <person name="Hensen N."/>
            <person name="Bonometti L."/>
            <person name="Westerberg I."/>
            <person name="Brannstrom I.O."/>
            <person name="Guillou S."/>
            <person name="Cros-Aarteil S."/>
            <person name="Calhoun S."/>
            <person name="Haridas S."/>
            <person name="Kuo A."/>
            <person name="Mondo S."/>
            <person name="Pangilinan J."/>
            <person name="Riley R."/>
            <person name="LaButti K."/>
            <person name="Andreopoulos B."/>
            <person name="Lipzen A."/>
            <person name="Chen C."/>
            <person name="Yan M."/>
            <person name="Daum C."/>
            <person name="Ng V."/>
            <person name="Clum A."/>
            <person name="Steindorff A."/>
            <person name="Ohm R.A."/>
            <person name="Martin F."/>
            <person name="Silar P."/>
            <person name="Natvig D.O."/>
            <person name="Lalanne C."/>
            <person name="Gautier V."/>
            <person name="Ament-Velasquez S.L."/>
            <person name="Kruys A."/>
            <person name="Hutchinson M.I."/>
            <person name="Powell A.J."/>
            <person name="Barry K."/>
            <person name="Miller A.N."/>
            <person name="Grigoriev I.V."/>
            <person name="Debuchy R."/>
            <person name="Gladieux P."/>
            <person name="Hiltunen Thoren M."/>
            <person name="Johannesson H."/>
        </authorList>
    </citation>
    <scope>NUCLEOTIDE SEQUENCE</scope>
    <source>
        <strain evidence="12">CBS 333.67</strain>
    </source>
</reference>
<evidence type="ECO:0000256" key="3">
    <source>
        <dbReference type="ARBA" id="ARBA00022448"/>
    </source>
</evidence>
<evidence type="ECO:0000256" key="8">
    <source>
        <dbReference type="RuleBase" id="RU003346"/>
    </source>
</evidence>
<keyword evidence="13" id="KW-1185">Reference proteome</keyword>
<dbReference type="GO" id="GO:0016020">
    <property type="term" value="C:membrane"/>
    <property type="evidence" value="ECO:0007669"/>
    <property type="project" value="UniProtKB-SubCell"/>
</dbReference>
<proteinExistence type="inferred from homology"/>
<evidence type="ECO:0000256" key="1">
    <source>
        <dbReference type="ARBA" id="ARBA00004141"/>
    </source>
</evidence>
<gene>
    <name evidence="12" type="ORF">B0T15DRAFT_536478</name>
</gene>
<evidence type="ECO:0000256" key="10">
    <source>
        <dbReference type="SAM" id="Phobius"/>
    </source>
</evidence>
<keyword evidence="5 10" id="KW-1133">Transmembrane helix</keyword>
<comment type="similarity">
    <text evidence="2 8">Belongs to the major facilitator superfamily. Sugar transporter (TC 2.A.1.1) family.</text>
</comment>
<dbReference type="InterPro" id="IPR003663">
    <property type="entry name" value="Sugar/inositol_transpt"/>
</dbReference>
<dbReference type="EMBL" id="JAUDZG010000005">
    <property type="protein sequence ID" value="KAK3304433.1"/>
    <property type="molecule type" value="Genomic_DNA"/>
</dbReference>
<evidence type="ECO:0000259" key="11">
    <source>
        <dbReference type="PROSITE" id="PS50850"/>
    </source>
</evidence>
<dbReference type="PANTHER" id="PTHR48020">
    <property type="entry name" value="PROTON MYO-INOSITOL COTRANSPORTER"/>
    <property type="match status" value="1"/>
</dbReference>
<evidence type="ECO:0000256" key="9">
    <source>
        <dbReference type="SAM" id="MobiDB-lite"/>
    </source>
</evidence>
<feature type="transmembrane region" description="Helical" evidence="10">
    <location>
        <begin position="47"/>
        <end position="65"/>
    </location>
</feature>
<dbReference type="SUPFAM" id="SSF103473">
    <property type="entry name" value="MFS general substrate transporter"/>
    <property type="match status" value="1"/>
</dbReference>
<feature type="transmembrane region" description="Helical" evidence="10">
    <location>
        <begin position="485"/>
        <end position="506"/>
    </location>
</feature>